<dbReference type="InterPro" id="IPR007450">
    <property type="entry name" value="BamE_dom"/>
</dbReference>
<name>A0ABT7XRC9_9NEIS</name>
<evidence type="ECO:0000313" key="7">
    <source>
        <dbReference type="Proteomes" id="UP001168540"/>
    </source>
</evidence>
<keyword evidence="3 4" id="KW-0998">Cell outer membrane</keyword>
<dbReference type="Proteomes" id="UP001168540">
    <property type="component" value="Unassembled WGS sequence"/>
</dbReference>
<keyword evidence="1 4" id="KW-0732">Signal</keyword>
<gene>
    <name evidence="4" type="primary">bamE</name>
    <name evidence="6" type="ORF">QU481_15855</name>
</gene>
<comment type="subcellular location">
    <subcellularLocation>
        <location evidence="4">Cell outer membrane</location>
    </subcellularLocation>
</comment>
<dbReference type="Pfam" id="PF04355">
    <property type="entry name" value="BamE"/>
    <property type="match status" value="1"/>
</dbReference>
<dbReference type="PANTHER" id="PTHR37482:SF1">
    <property type="entry name" value="OUTER MEMBRANE PROTEIN ASSEMBLY FACTOR BAME"/>
    <property type="match status" value="1"/>
</dbReference>
<evidence type="ECO:0000313" key="6">
    <source>
        <dbReference type="EMBL" id="MDN0076348.1"/>
    </source>
</evidence>
<dbReference type="InterPro" id="IPR037873">
    <property type="entry name" value="BamE-like"/>
</dbReference>
<evidence type="ECO:0000256" key="4">
    <source>
        <dbReference type="HAMAP-Rule" id="MF_00925"/>
    </source>
</evidence>
<dbReference type="HAMAP" id="MF_00925">
    <property type="entry name" value="OM_assembly_BamE"/>
    <property type="match status" value="1"/>
</dbReference>
<comment type="function">
    <text evidence="4">Part of the outer membrane protein assembly complex, which is involved in assembly and insertion of beta-barrel proteins into the outer membrane.</text>
</comment>
<protein>
    <recommendedName>
        <fullName evidence="4">Outer membrane protein assembly factor BamE</fullName>
    </recommendedName>
</protein>
<organism evidence="6 7">
    <name type="scientific">Crenobacter oryzisoli</name>
    <dbReference type="NCBI Taxonomy" id="3056844"/>
    <lineage>
        <taxon>Bacteria</taxon>
        <taxon>Pseudomonadati</taxon>
        <taxon>Pseudomonadota</taxon>
        <taxon>Betaproteobacteria</taxon>
        <taxon>Neisseriales</taxon>
        <taxon>Neisseriaceae</taxon>
        <taxon>Crenobacter</taxon>
    </lineage>
</organism>
<comment type="similarity">
    <text evidence="4">Belongs to the BamE family.</text>
</comment>
<evidence type="ECO:0000256" key="3">
    <source>
        <dbReference type="ARBA" id="ARBA00023237"/>
    </source>
</evidence>
<accession>A0ABT7XRC9</accession>
<dbReference type="Gene3D" id="3.30.1450.10">
    <property type="match status" value="1"/>
</dbReference>
<reference evidence="6" key="1">
    <citation type="submission" date="2023-06" db="EMBL/GenBank/DDBJ databases">
        <authorList>
            <person name="Zhang S."/>
        </authorList>
    </citation>
    <scope>NUCLEOTIDE SEQUENCE</scope>
    <source>
        <strain evidence="6">SG2303</strain>
    </source>
</reference>
<dbReference type="PANTHER" id="PTHR37482">
    <property type="entry name" value="OUTER MEMBRANE PROTEIN ASSEMBLY FACTOR BAME"/>
    <property type="match status" value="1"/>
</dbReference>
<comment type="caution">
    <text evidence="6">The sequence shown here is derived from an EMBL/GenBank/DDBJ whole genome shotgun (WGS) entry which is preliminary data.</text>
</comment>
<evidence type="ECO:0000256" key="2">
    <source>
        <dbReference type="ARBA" id="ARBA00023136"/>
    </source>
</evidence>
<dbReference type="InterPro" id="IPR026592">
    <property type="entry name" value="BamE"/>
</dbReference>
<comment type="subunit">
    <text evidence="4">Part of the Bam complex.</text>
</comment>
<proteinExistence type="inferred from homology"/>
<evidence type="ECO:0000256" key="1">
    <source>
        <dbReference type="ARBA" id="ARBA00022729"/>
    </source>
</evidence>
<keyword evidence="2 4" id="KW-0472">Membrane</keyword>
<dbReference type="RefSeq" id="WP_289831003.1">
    <property type="nucleotide sequence ID" value="NZ_JAUEDK010000031.1"/>
</dbReference>
<sequence length="106" mass="11652">MDIPQGNAVTEDAVAKLKPGMTRAQVRFVLGTPLLTDPFHANRWDYVYEVSKGGKLLERKHLTVYFDGDKMTRYEGEVLPAERAILPSGNANAPIAASAPTQEIKP</sequence>
<dbReference type="EMBL" id="JAUEDK010000031">
    <property type="protein sequence ID" value="MDN0076348.1"/>
    <property type="molecule type" value="Genomic_DNA"/>
</dbReference>
<evidence type="ECO:0000259" key="5">
    <source>
        <dbReference type="Pfam" id="PF04355"/>
    </source>
</evidence>
<feature type="domain" description="Outer membrane protein assembly factor BamE" evidence="5">
    <location>
        <begin position="6"/>
        <end position="75"/>
    </location>
</feature>
<keyword evidence="7" id="KW-1185">Reference proteome</keyword>